<dbReference type="InterPro" id="IPR013747">
    <property type="entry name" value="ACP_syn_III_C"/>
</dbReference>
<gene>
    <name evidence="14" type="primary">fabH</name>
    <name evidence="17" type="ORF">G4Y79_17530</name>
</gene>
<dbReference type="NCBIfam" id="NF006829">
    <property type="entry name" value="PRK09352.1"/>
    <property type="match status" value="1"/>
</dbReference>
<protein>
    <recommendedName>
        <fullName evidence="14">Beta-ketoacyl-[acyl-carrier-protein] synthase III</fullName>
        <shortName evidence="14">Beta-ketoacyl-ACP synthase III</shortName>
        <shortName evidence="14">KAS III</shortName>
        <ecNumber evidence="14">2.3.1.180</ecNumber>
    </recommendedName>
    <alternativeName>
        <fullName evidence="14">3-oxoacyl-[acyl-carrier-protein] synthase 3</fullName>
    </alternativeName>
    <alternativeName>
        <fullName evidence="14">3-oxoacyl-[acyl-carrier-protein] synthase III</fullName>
    </alternativeName>
</protein>
<evidence type="ECO:0000256" key="14">
    <source>
        <dbReference type="HAMAP-Rule" id="MF_01815"/>
    </source>
</evidence>
<dbReference type="EC" id="2.3.1.180" evidence="14"/>
<evidence type="ECO:0000313" key="17">
    <source>
        <dbReference type="EMBL" id="QPC81480.1"/>
    </source>
</evidence>
<comment type="catalytic activity">
    <reaction evidence="11">
        <text>(2S)-2-methylbutanoyl-CoA + malonyl-[ACP] + H(+) = (4S)-4-methyl-3-oxohexanoyl-[ACP] + CO2 + CoA</text>
        <dbReference type="Rhea" id="RHEA:42276"/>
        <dbReference type="Rhea" id="RHEA-COMP:9623"/>
        <dbReference type="Rhea" id="RHEA-COMP:17148"/>
        <dbReference type="ChEBI" id="CHEBI:15378"/>
        <dbReference type="ChEBI" id="CHEBI:16526"/>
        <dbReference type="ChEBI" id="CHEBI:57287"/>
        <dbReference type="ChEBI" id="CHEBI:78449"/>
        <dbReference type="ChEBI" id="CHEBI:88166"/>
        <dbReference type="ChEBI" id="CHEBI:167462"/>
        <dbReference type="EC" id="2.3.1.300"/>
    </reaction>
    <physiologicalReaction direction="left-to-right" evidence="11">
        <dbReference type="Rhea" id="RHEA:42277"/>
    </physiologicalReaction>
</comment>
<comment type="pathway">
    <text evidence="1 14">Lipid metabolism; fatty acid biosynthesis.</text>
</comment>
<dbReference type="InterPro" id="IPR013751">
    <property type="entry name" value="ACP_syn_III_N"/>
</dbReference>
<dbReference type="GO" id="GO:0033818">
    <property type="term" value="F:beta-ketoacyl-acyl-carrier-protein synthase III activity"/>
    <property type="evidence" value="ECO:0007669"/>
    <property type="project" value="UniProtKB-UniRule"/>
</dbReference>
<feature type="active site" evidence="14">
    <location>
        <position position="290"/>
    </location>
</feature>
<evidence type="ECO:0000256" key="5">
    <source>
        <dbReference type="ARBA" id="ARBA00022832"/>
    </source>
</evidence>
<dbReference type="NCBIfam" id="TIGR00747">
    <property type="entry name" value="fabH"/>
    <property type="match status" value="1"/>
</dbReference>
<sequence length="398" mass="43501">MAQATNGSKRAPVQYAHITGWGMAVPDNIMTNDDLAAIVETNDEWIRTRTGIRERRIAGDRDSSATLGYRAAQAALEVADVLPMDIDLIIVATSTSEHIFPSTASLIQDWLGASNAGAFDLSAACSGFVYALNMAAQAMKSGSIDTAVVIGAETMSRVMDWQDRSTCILFGDGAGAVVLQSSDQEGGVLSSVLRSDGAGHDLLAIPTPNARTLDGHKLNKMYMAGGEVFKFATRVVDESVRQTTELAGITINDVDLIIPHQANYRILQSAARKLNLDMDKFVSNLDRYGNTSAASIPIALCEAIEQGRIRKDDHLVLVGFGGGLAWASMCIKWGVPEPSAQHGTRINRQRRRAAYILARVRARLERLRRSWSSFLRWTNPRNARLMRLQRKANREDLS</sequence>
<keyword evidence="9 14" id="KW-0012">Acyltransferase</keyword>
<comment type="similarity">
    <text evidence="2 14">Belongs to the thiolase-like superfamily. FabH family.</text>
</comment>
<dbReference type="CDD" id="cd00830">
    <property type="entry name" value="KAS_III"/>
    <property type="match status" value="1"/>
</dbReference>
<dbReference type="KEGG" id="pmet:G4Y79_17530"/>
<comment type="domain">
    <text evidence="14">The last Arg residue of the ACP-binding site is essential for the weak association between ACP/AcpP and FabH.</text>
</comment>
<comment type="subcellular location">
    <subcellularLocation>
        <location evidence="14">Cytoplasm</location>
    </subcellularLocation>
</comment>
<keyword evidence="18" id="KW-1185">Reference proteome</keyword>
<dbReference type="FunFam" id="3.40.47.10:FF:000004">
    <property type="entry name" value="3-oxoacyl-[acyl-carrier-protein] synthase 3"/>
    <property type="match status" value="1"/>
</dbReference>
<feature type="active site" evidence="14">
    <location>
        <position position="260"/>
    </location>
</feature>
<reference evidence="17 18" key="1">
    <citation type="submission" date="2020-02" db="EMBL/GenBank/DDBJ databases">
        <authorList>
            <person name="Zheng R.K."/>
            <person name="Sun C.M."/>
        </authorList>
    </citation>
    <scope>NUCLEOTIDE SEQUENCE [LARGE SCALE GENOMIC DNA]</scope>
    <source>
        <strain evidence="18">rifampicinis</strain>
    </source>
</reference>
<dbReference type="EMBL" id="CP062983">
    <property type="protein sequence ID" value="QPC81480.1"/>
    <property type="molecule type" value="Genomic_DNA"/>
</dbReference>
<keyword evidence="14" id="KW-0963">Cytoplasm</keyword>
<dbReference type="Pfam" id="PF08545">
    <property type="entry name" value="ACP_syn_III"/>
    <property type="match status" value="1"/>
</dbReference>
<proteinExistence type="inferred from homology"/>
<dbReference type="InterPro" id="IPR016039">
    <property type="entry name" value="Thiolase-like"/>
</dbReference>
<evidence type="ECO:0000256" key="10">
    <source>
        <dbReference type="ARBA" id="ARBA00051096"/>
    </source>
</evidence>
<keyword evidence="8 14" id="KW-0511">Multifunctional enzyme</keyword>
<keyword evidence="3 14" id="KW-0444">Lipid biosynthesis</keyword>
<dbReference type="PANTHER" id="PTHR43091">
    <property type="entry name" value="3-OXOACYL-[ACYL-CARRIER-PROTEIN] SYNTHASE"/>
    <property type="match status" value="1"/>
</dbReference>
<comment type="catalytic activity">
    <reaction evidence="13">
        <text>3-methylbutanoyl-CoA + malonyl-[ACP] + H(+) = 5-methyl-3-oxohexanoyl-[ACP] + CO2 + CoA</text>
        <dbReference type="Rhea" id="RHEA:42272"/>
        <dbReference type="Rhea" id="RHEA-COMP:9623"/>
        <dbReference type="Rhea" id="RHEA-COMP:9941"/>
        <dbReference type="ChEBI" id="CHEBI:15378"/>
        <dbReference type="ChEBI" id="CHEBI:16526"/>
        <dbReference type="ChEBI" id="CHEBI:57287"/>
        <dbReference type="ChEBI" id="CHEBI:57345"/>
        <dbReference type="ChEBI" id="CHEBI:78449"/>
        <dbReference type="ChEBI" id="CHEBI:78822"/>
        <dbReference type="EC" id="2.3.1.300"/>
    </reaction>
    <physiologicalReaction direction="left-to-right" evidence="13">
        <dbReference type="Rhea" id="RHEA:42273"/>
    </physiologicalReaction>
</comment>
<evidence type="ECO:0000256" key="3">
    <source>
        <dbReference type="ARBA" id="ARBA00022516"/>
    </source>
</evidence>
<comment type="subunit">
    <text evidence="14">Homodimer.</text>
</comment>
<evidence type="ECO:0000256" key="9">
    <source>
        <dbReference type="ARBA" id="ARBA00023315"/>
    </source>
</evidence>
<evidence type="ECO:0000259" key="15">
    <source>
        <dbReference type="Pfam" id="PF08541"/>
    </source>
</evidence>
<feature type="domain" description="Beta-ketoacyl-[acyl-carrier-protein] synthase III C-terminal" evidence="15">
    <location>
        <begin position="247"/>
        <end position="333"/>
    </location>
</feature>
<organism evidence="17 18">
    <name type="scientific">Phototrophicus methaneseepsis</name>
    <dbReference type="NCBI Taxonomy" id="2710758"/>
    <lineage>
        <taxon>Bacteria</taxon>
        <taxon>Bacillati</taxon>
        <taxon>Chloroflexota</taxon>
        <taxon>Candidatus Thermofontia</taxon>
        <taxon>Phototrophicales</taxon>
        <taxon>Phototrophicaceae</taxon>
        <taxon>Phototrophicus</taxon>
    </lineage>
</organism>
<evidence type="ECO:0000313" key="18">
    <source>
        <dbReference type="Proteomes" id="UP000594468"/>
    </source>
</evidence>
<evidence type="ECO:0000256" key="2">
    <source>
        <dbReference type="ARBA" id="ARBA00008642"/>
    </source>
</evidence>
<keyword evidence="7 14" id="KW-0275">Fatty acid biosynthesis</keyword>
<feature type="region of interest" description="ACP-binding" evidence="14">
    <location>
        <begin position="261"/>
        <end position="265"/>
    </location>
</feature>
<dbReference type="UniPathway" id="UPA00094"/>
<dbReference type="GO" id="GO:0006633">
    <property type="term" value="P:fatty acid biosynthetic process"/>
    <property type="evidence" value="ECO:0007669"/>
    <property type="project" value="UniProtKB-UniRule"/>
</dbReference>
<feature type="domain" description="Beta-ketoacyl-[acyl-carrier-protein] synthase III N-terminal" evidence="16">
    <location>
        <begin position="119"/>
        <end position="197"/>
    </location>
</feature>
<keyword evidence="6 14" id="KW-0443">Lipid metabolism</keyword>
<dbReference type="Pfam" id="PF08541">
    <property type="entry name" value="ACP_syn_III_C"/>
    <property type="match status" value="1"/>
</dbReference>
<evidence type="ECO:0000256" key="4">
    <source>
        <dbReference type="ARBA" id="ARBA00022679"/>
    </source>
</evidence>
<dbReference type="Proteomes" id="UP000594468">
    <property type="component" value="Chromosome"/>
</dbReference>
<name>A0A7S8ICF3_9CHLR</name>
<dbReference type="PANTHER" id="PTHR43091:SF1">
    <property type="entry name" value="BETA-KETOACYL-[ACYL-CARRIER-PROTEIN] SYNTHASE III, CHLOROPLASTIC"/>
    <property type="match status" value="1"/>
</dbReference>
<dbReference type="AlphaFoldDB" id="A0A7S8ICF3"/>
<keyword evidence="4 14" id="KW-0808">Transferase</keyword>
<dbReference type="GO" id="GO:0004315">
    <property type="term" value="F:3-oxoacyl-[acyl-carrier-protein] synthase activity"/>
    <property type="evidence" value="ECO:0007669"/>
    <property type="project" value="InterPro"/>
</dbReference>
<dbReference type="RefSeq" id="WP_195169553.1">
    <property type="nucleotide sequence ID" value="NZ_CP062983.1"/>
</dbReference>
<dbReference type="Gene3D" id="3.40.47.10">
    <property type="match status" value="1"/>
</dbReference>
<evidence type="ECO:0000256" key="13">
    <source>
        <dbReference type="ARBA" id="ARBA00052985"/>
    </source>
</evidence>
<dbReference type="SUPFAM" id="SSF53901">
    <property type="entry name" value="Thiolase-like"/>
    <property type="match status" value="1"/>
</dbReference>
<evidence type="ECO:0000256" key="8">
    <source>
        <dbReference type="ARBA" id="ARBA00023268"/>
    </source>
</evidence>
<evidence type="ECO:0000256" key="1">
    <source>
        <dbReference type="ARBA" id="ARBA00005194"/>
    </source>
</evidence>
<dbReference type="GO" id="GO:0005737">
    <property type="term" value="C:cytoplasm"/>
    <property type="evidence" value="ECO:0007669"/>
    <property type="project" value="UniProtKB-SubCell"/>
</dbReference>
<feature type="active site" evidence="14">
    <location>
        <position position="125"/>
    </location>
</feature>
<evidence type="ECO:0000256" key="12">
    <source>
        <dbReference type="ARBA" id="ARBA00052467"/>
    </source>
</evidence>
<evidence type="ECO:0000256" key="6">
    <source>
        <dbReference type="ARBA" id="ARBA00023098"/>
    </source>
</evidence>
<comment type="catalytic activity">
    <reaction evidence="10">
        <text>malonyl-[ACP] + acetyl-CoA + H(+) = 3-oxobutanoyl-[ACP] + CO2 + CoA</text>
        <dbReference type="Rhea" id="RHEA:12080"/>
        <dbReference type="Rhea" id="RHEA-COMP:9623"/>
        <dbReference type="Rhea" id="RHEA-COMP:9625"/>
        <dbReference type="ChEBI" id="CHEBI:15378"/>
        <dbReference type="ChEBI" id="CHEBI:16526"/>
        <dbReference type="ChEBI" id="CHEBI:57287"/>
        <dbReference type="ChEBI" id="CHEBI:57288"/>
        <dbReference type="ChEBI" id="CHEBI:78449"/>
        <dbReference type="ChEBI" id="CHEBI:78450"/>
        <dbReference type="EC" id="2.3.1.180"/>
    </reaction>
    <physiologicalReaction direction="left-to-right" evidence="10">
        <dbReference type="Rhea" id="RHEA:12081"/>
    </physiologicalReaction>
</comment>
<evidence type="ECO:0000256" key="7">
    <source>
        <dbReference type="ARBA" id="ARBA00023160"/>
    </source>
</evidence>
<accession>A0A7S8ICF3</accession>
<dbReference type="InterPro" id="IPR004655">
    <property type="entry name" value="FabH"/>
</dbReference>
<dbReference type="HAMAP" id="MF_01815">
    <property type="entry name" value="FabH"/>
    <property type="match status" value="1"/>
</dbReference>
<evidence type="ECO:0000256" key="11">
    <source>
        <dbReference type="ARBA" id="ARBA00052407"/>
    </source>
</evidence>
<comment type="catalytic activity">
    <reaction evidence="12">
        <text>2-methylpropanoyl-CoA + malonyl-[ACP] + H(+) = 4-methyl-3-oxopentanoyl-[ACP] + CO2 + CoA</text>
        <dbReference type="Rhea" id="RHEA:42268"/>
        <dbReference type="Rhea" id="RHEA-COMP:9623"/>
        <dbReference type="Rhea" id="RHEA-COMP:9940"/>
        <dbReference type="ChEBI" id="CHEBI:15378"/>
        <dbReference type="ChEBI" id="CHEBI:16526"/>
        <dbReference type="ChEBI" id="CHEBI:57287"/>
        <dbReference type="ChEBI" id="CHEBI:57338"/>
        <dbReference type="ChEBI" id="CHEBI:78449"/>
        <dbReference type="ChEBI" id="CHEBI:78820"/>
        <dbReference type="EC" id="2.3.1.300"/>
    </reaction>
    <physiologicalReaction direction="left-to-right" evidence="12">
        <dbReference type="Rhea" id="RHEA:42269"/>
    </physiologicalReaction>
</comment>
<keyword evidence="5 14" id="KW-0276">Fatty acid metabolism</keyword>
<evidence type="ECO:0000259" key="16">
    <source>
        <dbReference type="Pfam" id="PF08545"/>
    </source>
</evidence>
<comment type="function">
    <text evidence="14">Catalyzes the condensation reaction of fatty acid synthesis by the addition to an acyl acceptor of two carbons from malonyl-ACP. Catalyzes the first condensation reaction which initiates fatty acid synthesis and may therefore play a role in governing the total rate of fatty acid production. Possesses both acetoacetyl-ACP synthase and acetyl transacylase activities. Its substrate specificity determines the biosynthesis of branched-chain and/or straight-chain of fatty acids.</text>
</comment>